<dbReference type="Proteomes" id="UP000789570">
    <property type="component" value="Unassembled WGS sequence"/>
</dbReference>
<evidence type="ECO:0000313" key="1">
    <source>
        <dbReference type="EMBL" id="CAG8695126.1"/>
    </source>
</evidence>
<dbReference type="EMBL" id="CAJVPQ010007286">
    <property type="protein sequence ID" value="CAG8695126.1"/>
    <property type="molecule type" value="Genomic_DNA"/>
</dbReference>
<comment type="caution">
    <text evidence="1">The sequence shown here is derived from an EMBL/GenBank/DDBJ whole genome shotgun (WGS) entry which is preliminary data.</text>
</comment>
<reference evidence="1" key="1">
    <citation type="submission" date="2021-06" db="EMBL/GenBank/DDBJ databases">
        <authorList>
            <person name="Kallberg Y."/>
            <person name="Tangrot J."/>
            <person name="Rosling A."/>
        </authorList>
    </citation>
    <scope>NUCLEOTIDE SEQUENCE</scope>
    <source>
        <strain evidence="1">UK204</strain>
    </source>
</reference>
<evidence type="ECO:0000313" key="2">
    <source>
        <dbReference type="Proteomes" id="UP000789570"/>
    </source>
</evidence>
<proteinExistence type="predicted"/>
<accession>A0A9N9EWD4</accession>
<protein>
    <submittedName>
        <fullName evidence="1">15940_t:CDS:1</fullName>
    </submittedName>
</protein>
<dbReference type="OrthoDB" id="10497468at2759"/>
<dbReference type="AlphaFoldDB" id="A0A9N9EWD4"/>
<sequence length="136" mass="15896">MASENFEQSSTALLQFLMKRPKFNTQFSEMMNYMMDQIMQKVISKVQNALDITPKNDELLAQIDCVLILNAGGELTNSIRYKYNQENHPKKFHSNNLDNLLKYYKKEILDSKYQQLVKNYPALESLLKVEEHGIKS</sequence>
<gene>
    <name evidence="1" type="ORF">FCALED_LOCUS13179</name>
</gene>
<name>A0A9N9EWD4_9GLOM</name>
<organism evidence="1 2">
    <name type="scientific">Funneliformis caledonium</name>
    <dbReference type="NCBI Taxonomy" id="1117310"/>
    <lineage>
        <taxon>Eukaryota</taxon>
        <taxon>Fungi</taxon>
        <taxon>Fungi incertae sedis</taxon>
        <taxon>Mucoromycota</taxon>
        <taxon>Glomeromycotina</taxon>
        <taxon>Glomeromycetes</taxon>
        <taxon>Glomerales</taxon>
        <taxon>Glomeraceae</taxon>
        <taxon>Funneliformis</taxon>
    </lineage>
</organism>
<keyword evidence="2" id="KW-1185">Reference proteome</keyword>